<organism evidence="1 2">
    <name type="scientific">Potamilus streckersoni</name>
    <dbReference type="NCBI Taxonomy" id="2493646"/>
    <lineage>
        <taxon>Eukaryota</taxon>
        <taxon>Metazoa</taxon>
        <taxon>Spiralia</taxon>
        <taxon>Lophotrochozoa</taxon>
        <taxon>Mollusca</taxon>
        <taxon>Bivalvia</taxon>
        <taxon>Autobranchia</taxon>
        <taxon>Heteroconchia</taxon>
        <taxon>Palaeoheterodonta</taxon>
        <taxon>Unionida</taxon>
        <taxon>Unionoidea</taxon>
        <taxon>Unionidae</taxon>
        <taxon>Ambleminae</taxon>
        <taxon>Lampsilini</taxon>
        <taxon>Potamilus</taxon>
    </lineage>
</organism>
<protein>
    <submittedName>
        <fullName evidence="1">Uncharacterized protein</fullName>
    </submittedName>
</protein>
<reference evidence="1" key="1">
    <citation type="journal article" date="2021" name="Genome Biol. Evol.">
        <title>A High-Quality Reference Genome for a Parasitic Bivalve with Doubly Uniparental Inheritance (Bivalvia: Unionida).</title>
        <authorList>
            <person name="Smith C.H."/>
        </authorList>
    </citation>
    <scope>NUCLEOTIDE SEQUENCE</scope>
    <source>
        <strain evidence="1">CHS0354</strain>
    </source>
</reference>
<reference evidence="1" key="3">
    <citation type="submission" date="2023-05" db="EMBL/GenBank/DDBJ databases">
        <authorList>
            <person name="Smith C.H."/>
        </authorList>
    </citation>
    <scope>NUCLEOTIDE SEQUENCE</scope>
    <source>
        <strain evidence="1">CHS0354</strain>
        <tissue evidence="1">Mantle</tissue>
    </source>
</reference>
<keyword evidence="2" id="KW-1185">Reference proteome</keyword>
<dbReference type="AlphaFoldDB" id="A0AAE0WBR3"/>
<proteinExistence type="predicted"/>
<reference evidence="1" key="2">
    <citation type="journal article" date="2021" name="Genome Biol. Evol.">
        <title>Developing a high-quality reference genome for a parasitic bivalve with doubly uniparental inheritance (Bivalvia: Unionida).</title>
        <authorList>
            <person name="Smith C.H."/>
        </authorList>
    </citation>
    <scope>NUCLEOTIDE SEQUENCE</scope>
    <source>
        <strain evidence="1">CHS0354</strain>
        <tissue evidence="1">Mantle</tissue>
    </source>
</reference>
<sequence>MHLHTYCEPYVRSVSFSVPDADNLCVYFSGTGGIQASPYGLMTSPELSASALPSEEIQTPGVWIRKFENARSVSVSSPGAFRLFHIFSGTAVVFPFGVSGDFTPPSALSFVKNITGKNTAGLTAASAHVPAAEVIKPSWAYIPKAWMDTNFDVIKNTSGPVYFSWNGETAGLSGGTHSREWVAGYADDVSAKRISAAFYKLELTLITMNITFVRLETDSCTNTFGTLPCTASGEPCYNTPGTCRDIAGLTAGTRDYYFVRYDLPPGNFPPLLDGKTVINLLESVSDKTTVTLRPEFDLGVRAGLTLSFTDRNGYDGYDDPYARPAAGSFWGRFLARNEYYRKRPLWVITADNSSGTWEYITAGYLTENITREGTGIKITAKDPLTALDKKIPAEKLKTKLTADLPAGNHNTPQDGSILSSYVTVPAESTQGFPDTGHIRIDDEIFRYTGKTASAFTGCYHILRGGTGAAHDRDTDITPCTLLSGHPADVICDILASAGDLSGYWSRADFEKEKGWGSYPPVSAVIAEPVKASELINELLAVCPLQMFWDEESQKIMLQAVTPARLNFLPYIIDDGAASGEVKITDPSDVQPAAGVHYNLRQWTDSPDDADSYENLYLIQDTSDPKAEGTNILKSRWLNGSSELTMSGICTRLLRRADKNRRTAVFQASAGLKKTVKPGGLCLLKTKQYTDTAGEPLTAVLRITAVKDVSEAVSRFTGIITDYSADARYAFIAADDTPPYEQASPQQKQANAFLTDDNGRLPDGSPGYLLV</sequence>
<accession>A0AAE0WBR3</accession>
<gene>
    <name evidence="1" type="ORF">CHS0354_006817</name>
</gene>
<dbReference type="EMBL" id="JAEAOA010000469">
    <property type="protein sequence ID" value="KAK3608776.1"/>
    <property type="molecule type" value="Genomic_DNA"/>
</dbReference>
<evidence type="ECO:0000313" key="2">
    <source>
        <dbReference type="Proteomes" id="UP001195483"/>
    </source>
</evidence>
<dbReference type="Proteomes" id="UP001195483">
    <property type="component" value="Unassembled WGS sequence"/>
</dbReference>
<comment type="caution">
    <text evidence="1">The sequence shown here is derived from an EMBL/GenBank/DDBJ whole genome shotgun (WGS) entry which is preliminary data.</text>
</comment>
<evidence type="ECO:0000313" key="1">
    <source>
        <dbReference type="EMBL" id="KAK3608776.1"/>
    </source>
</evidence>
<name>A0AAE0WBR3_9BIVA</name>